<dbReference type="GO" id="GO:0032040">
    <property type="term" value="C:small-subunit processome"/>
    <property type="evidence" value="ECO:0007669"/>
    <property type="project" value="TreeGrafter"/>
</dbReference>
<dbReference type="FunCoup" id="A0A0D2AEK5">
    <property type="interactions" value="1074"/>
</dbReference>
<dbReference type="GO" id="GO:0000462">
    <property type="term" value="P:maturation of SSU-rRNA from tricistronic rRNA transcript (SSU-rRNA, 5.8S rRNA, LSU-rRNA)"/>
    <property type="evidence" value="ECO:0007669"/>
    <property type="project" value="TreeGrafter"/>
</dbReference>
<dbReference type="EMBL" id="KN847539">
    <property type="protein sequence ID" value="KIW04885.1"/>
    <property type="molecule type" value="Genomic_DNA"/>
</dbReference>
<dbReference type="InterPro" id="IPR016024">
    <property type="entry name" value="ARM-type_fold"/>
</dbReference>
<gene>
    <name evidence="12" type="ORF">PV09_04060</name>
</gene>
<feature type="domain" description="BP28 C-terminal" evidence="11">
    <location>
        <begin position="1514"/>
        <end position="1676"/>
    </location>
</feature>
<keyword evidence="8 10" id="KW-0687">Ribonucleoprotein</keyword>
<dbReference type="SUPFAM" id="SSF48371">
    <property type="entry name" value="ARM repeat"/>
    <property type="match status" value="3"/>
</dbReference>
<dbReference type="STRING" id="253628.A0A0D2AEK5"/>
<keyword evidence="10" id="KW-0812">Transmembrane</keyword>
<dbReference type="InterPro" id="IPR011989">
    <property type="entry name" value="ARM-like"/>
</dbReference>
<dbReference type="SMART" id="SM01036">
    <property type="entry name" value="BP28CT"/>
    <property type="match status" value="1"/>
</dbReference>
<dbReference type="Pfam" id="PF08146">
    <property type="entry name" value="BP28CT"/>
    <property type="match status" value="1"/>
</dbReference>
<evidence type="ECO:0000313" key="12">
    <source>
        <dbReference type="EMBL" id="KIW04885.1"/>
    </source>
</evidence>
<dbReference type="GO" id="GO:0034455">
    <property type="term" value="C:t-UTP complex"/>
    <property type="evidence" value="ECO:0007669"/>
    <property type="project" value="TreeGrafter"/>
</dbReference>
<dbReference type="InParanoid" id="A0A0D2AEK5"/>
<evidence type="ECO:0000256" key="10">
    <source>
        <dbReference type="RuleBase" id="RU367065"/>
    </source>
</evidence>
<sequence>MATALQRQLAAIAANSTHQLDLKAQKAAHSKSLLFDSKVAAAQDFNTIYRICLEGYEDLCTLDARFSGFAQNIFSEQSKSEERGLMTAEENKALDVVLENFLVLVSGRLLLKPAQKAVEWLIRRFRVHEHNTEYLILSFLPYHGTPLFLALLSILPKKIPHTFRFLYPSMSTMENPPFHMVLYTATNTPAFFAAYNSFILRACQSRYQAPAVMSFWASLATQAVDGMISAAQSGRDTVQRQKQEDLLLRVLPMLNEALSPPLADVNELTLTACMIITVLSARANLEDHVLDTLMEAVAMKWTPATIEARLTCISVLAESRQALELSKSVTKKLLKLENVVEHLVACSSRMPTGRLVLGLILRDVRSRAKSDGYLSTEALSRLLRADTFTEREEQALCNKVVSTISSDEVTESQRDAFSTIVEYIQQIPRALEQLKIALNNAGVAQDTIESTLQTTLLLTNGIPTQEVDGDEEMNDVSATDDAFDKTLSLLSKLELANSSFLSLDATDDYAPFRTGFAQALASESYLEKLLNAQSLRNRATSMCVPVLTLLLRVAFDASVGQLGRVTALRCIQKLVKTQTPPPVQIQFLVPYLIAAMADKAGAIRQAAAEIIISTSDAYKTDHKHKAKPENEFQQQTYSWQIIPDDTMRHLIDQMLVPNVEEFALDAHSISSSVSRLLQPNAESKTNKASKQVKTAQSSTICDYLASHAAETTLPQVKLQLLKVVNEAGQNALHAQETILVPALKQALSTPLRVVNSEKLEHTIRTELEPELYRVVTPESTVGLDLLHTILSGQIANVRYDMVRGAYKRLAEIWSSIPSDSSAKFAGLLLDTALQTVEAMGPSLYRDLASETIRSLTLSGHVLSVLLNSLPNALSMPDAPPATKRRRTSRSEKVRLAAAEPADLSAALAKYTLVLELVEGNKPGEHPELLQALFHVLDELQNFRLQTQSGLIYLQGLTINCMLAIVEKTKNNIDSSLDKSNIRTDLIVDCIRHSTSAQVQSSALLLISSLASWQPDAVVHSIMPIFTFMGNTILRQGDEYSAHVTEKTVSRVVPPLVESFRKKNKDIVIGASNLLLSFTAAFEHIPLHRRLVLFEHVVRTIGAEDSLYALVAMLIDAYPTDSRAKSFVAELLNQFEPSTSLKTIRKCLDLVWDIFRPRHITANSVLNLSERPKESHDNIASNLLSALSELLNDRQLREQISKSFESGDIDSANAQRMACVELIQEAIRLSQFLKSKPALVPSAANVLASIVNLLPTIELVQCSETLLTQKDDEVRLVSVGAVASRAREVINPSSADVTSLLGFMAKLMELLQESDNTVLCSEAVTCLGQVSKRFGRKDTSLVVKVAQALSSDRILKHADRSVLLVSVSSLTITIKVLKDEFISLVPMILPVIFKHLESGISYDTSGEMLKALNLSLNCIGFIYCLVEHLPFLMTGDYLDTAFLLLAKAAATPDGVERKLKESRNDLLRLIAKSVEADEVLAALGRNFKNVASFGNCDALVEYFGAARVVITSRPKSAIIRNSSTLFELFLQAFDQARVIKSESAEQEDEDMDHEDENDENSEIERVLLVVFEVALAMVMKLNDATFRPFIVRLSEWATQLPKKDVKGRMLRSTALFKFVALLFGRLKSLVTSYTTYVLDLAANVLENTSLETDDEITLLAATLAALNESFTHDDEQFWQAPHHFTPIATPLAVLLEKTALDEEHELVAKVQASIVSLCSATSSQDQHKMINTSLLKMLRHEDPKVRLASLRTERQLCESIGDEWLGMLPEMLPFVSELLEDDDKDVERAGKEWVRFLEATLGENLEL</sequence>
<evidence type="ECO:0000256" key="1">
    <source>
        <dbReference type="ARBA" id="ARBA00004604"/>
    </source>
</evidence>
<dbReference type="InterPro" id="IPR012954">
    <property type="entry name" value="BP28_C_dom"/>
</dbReference>
<evidence type="ECO:0000256" key="9">
    <source>
        <dbReference type="ARBA" id="ARBA00025076"/>
    </source>
</evidence>
<dbReference type="Proteomes" id="UP000053259">
    <property type="component" value="Unassembled WGS sequence"/>
</dbReference>
<reference evidence="12 13" key="1">
    <citation type="submission" date="2015-01" db="EMBL/GenBank/DDBJ databases">
        <title>The Genome Sequence of Ochroconis gallopava CBS43764.</title>
        <authorList>
            <consortium name="The Broad Institute Genomics Platform"/>
            <person name="Cuomo C."/>
            <person name="de Hoog S."/>
            <person name="Gorbushina A."/>
            <person name="Stielow B."/>
            <person name="Teixiera M."/>
            <person name="Abouelleil A."/>
            <person name="Chapman S.B."/>
            <person name="Priest M."/>
            <person name="Young S.K."/>
            <person name="Wortman J."/>
            <person name="Nusbaum C."/>
            <person name="Birren B."/>
        </authorList>
    </citation>
    <scope>NUCLEOTIDE SEQUENCE [LARGE SCALE GENOMIC DNA]</scope>
    <source>
        <strain evidence="12 13">CBS 43764</strain>
    </source>
</reference>
<keyword evidence="5 10" id="KW-0690">Ribosome biogenesis</keyword>
<dbReference type="OrthoDB" id="31183at2759"/>
<proteinExistence type="inferred from homology"/>
<dbReference type="Pfam" id="PF12397">
    <property type="entry name" value="U3snoRNP10"/>
    <property type="match status" value="1"/>
</dbReference>
<evidence type="ECO:0000256" key="5">
    <source>
        <dbReference type="ARBA" id="ARBA00022517"/>
    </source>
</evidence>
<accession>A0A0D2AEK5</accession>
<feature type="transmembrane region" description="Helical" evidence="10">
    <location>
        <begin position="134"/>
        <end position="155"/>
    </location>
</feature>
<dbReference type="RefSeq" id="XP_016214754.1">
    <property type="nucleotide sequence ID" value="XM_016357350.1"/>
</dbReference>
<evidence type="ECO:0000256" key="4">
    <source>
        <dbReference type="ARBA" id="ARBA00015399"/>
    </source>
</evidence>
<keyword evidence="10" id="KW-0472">Membrane</keyword>
<dbReference type="InterPro" id="IPR040191">
    <property type="entry name" value="UTP10"/>
</dbReference>
<evidence type="ECO:0000256" key="6">
    <source>
        <dbReference type="ARBA" id="ARBA00022552"/>
    </source>
</evidence>
<dbReference type="Gene3D" id="1.25.10.10">
    <property type="entry name" value="Leucine-rich Repeat Variant"/>
    <property type="match status" value="2"/>
</dbReference>
<evidence type="ECO:0000256" key="3">
    <source>
        <dbReference type="ARBA" id="ARBA00011399"/>
    </source>
</evidence>
<dbReference type="GO" id="GO:0030686">
    <property type="term" value="C:90S preribosome"/>
    <property type="evidence" value="ECO:0007669"/>
    <property type="project" value="TreeGrafter"/>
</dbReference>
<protein>
    <recommendedName>
        <fullName evidence="4 10">U3 small nucleolar RNA-associated protein 10</fullName>
    </recommendedName>
</protein>
<dbReference type="GO" id="GO:0045943">
    <property type="term" value="P:positive regulation of transcription by RNA polymerase I"/>
    <property type="evidence" value="ECO:0007669"/>
    <property type="project" value="TreeGrafter"/>
</dbReference>
<dbReference type="PANTHER" id="PTHR13457:SF1">
    <property type="entry name" value="HEAT REPEAT-CONTAINING PROTEIN 1"/>
    <property type="match status" value="1"/>
</dbReference>
<evidence type="ECO:0000313" key="13">
    <source>
        <dbReference type="Proteomes" id="UP000053259"/>
    </source>
</evidence>
<evidence type="ECO:0000256" key="8">
    <source>
        <dbReference type="ARBA" id="ARBA00023274"/>
    </source>
</evidence>
<dbReference type="InterPro" id="IPR022125">
    <property type="entry name" value="U3snoRNP10_N"/>
</dbReference>
<organism evidence="12 13">
    <name type="scientific">Verruconis gallopava</name>
    <dbReference type="NCBI Taxonomy" id="253628"/>
    <lineage>
        <taxon>Eukaryota</taxon>
        <taxon>Fungi</taxon>
        <taxon>Dikarya</taxon>
        <taxon>Ascomycota</taxon>
        <taxon>Pezizomycotina</taxon>
        <taxon>Dothideomycetes</taxon>
        <taxon>Pleosporomycetidae</taxon>
        <taxon>Venturiales</taxon>
        <taxon>Sympoventuriaceae</taxon>
        <taxon>Verruconis</taxon>
    </lineage>
</organism>
<dbReference type="PANTHER" id="PTHR13457">
    <property type="entry name" value="BAP28"/>
    <property type="match status" value="1"/>
</dbReference>
<dbReference type="VEuPathDB" id="FungiDB:PV09_04060"/>
<keyword evidence="6 10" id="KW-0698">rRNA processing</keyword>
<dbReference type="GO" id="GO:0030515">
    <property type="term" value="F:snoRNA binding"/>
    <property type="evidence" value="ECO:0007669"/>
    <property type="project" value="TreeGrafter"/>
</dbReference>
<keyword evidence="13" id="KW-1185">Reference proteome</keyword>
<keyword evidence="10" id="KW-1133">Transmembrane helix</keyword>
<comment type="function">
    <text evidence="9">Involved in nucleolar processing of pre-18S ribosomal RNA. Involved in ribosome biosynthesis.</text>
</comment>
<keyword evidence="7 10" id="KW-0539">Nucleus</keyword>
<name>A0A0D2AEK5_9PEZI</name>
<comment type="subcellular location">
    <subcellularLocation>
        <location evidence="1 10">Nucleus</location>
        <location evidence="1 10">Nucleolus</location>
    </subcellularLocation>
</comment>
<evidence type="ECO:0000256" key="2">
    <source>
        <dbReference type="ARBA" id="ARBA00010559"/>
    </source>
</evidence>
<comment type="similarity">
    <text evidence="2 10">Belongs to the HEATR1/UTP10 family.</text>
</comment>
<dbReference type="GeneID" id="27312033"/>
<dbReference type="HOGENOM" id="CLU_001128_3_1_1"/>
<dbReference type="InterPro" id="IPR056473">
    <property type="entry name" value="HEAT_Utp10/HEAT1"/>
</dbReference>
<evidence type="ECO:0000256" key="7">
    <source>
        <dbReference type="ARBA" id="ARBA00023242"/>
    </source>
</evidence>
<dbReference type="Pfam" id="PF23243">
    <property type="entry name" value="HEAT_HEATR1"/>
    <property type="match status" value="1"/>
</dbReference>
<comment type="subunit">
    <text evidence="3 10">Component of the ribosomal small subunit (SSU) processome.</text>
</comment>
<evidence type="ECO:0000259" key="11">
    <source>
        <dbReference type="SMART" id="SM01036"/>
    </source>
</evidence>